<dbReference type="Gene3D" id="3.30.160.60">
    <property type="entry name" value="Classic Zinc Finger"/>
    <property type="match status" value="1"/>
</dbReference>
<feature type="domain" description="C2H2-type" evidence="2">
    <location>
        <begin position="6"/>
        <end position="34"/>
    </location>
</feature>
<evidence type="ECO:0000259" key="2">
    <source>
        <dbReference type="PROSITE" id="PS50157"/>
    </source>
</evidence>
<keyword evidence="1" id="KW-0863">Zinc-finger</keyword>
<keyword evidence="1" id="KW-0862">Zinc</keyword>
<reference evidence="4" key="1">
    <citation type="submission" date="2017-10" db="EMBL/GenBank/DDBJ databases">
        <authorList>
            <person name="Regsiter A."/>
            <person name="William W."/>
        </authorList>
    </citation>
    <scope>NUCLEOTIDE SEQUENCE [LARGE SCALE GENOMIC DNA]</scope>
</reference>
<sequence>MADASHPCPHCDRAFGDPNGLYCHVKTKHGRKKAQAVRPAPTVEPSMADLHVAALEARACGEPVDPDLAEMFDV</sequence>
<dbReference type="AlphaFoldDB" id="A0A2N9AIQ1"/>
<dbReference type="GO" id="GO:0008270">
    <property type="term" value="F:zinc ion binding"/>
    <property type="evidence" value="ECO:0007669"/>
    <property type="project" value="UniProtKB-KW"/>
</dbReference>
<dbReference type="InterPro" id="IPR013087">
    <property type="entry name" value="Znf_C2H2_type"/>
</dbReference>
<dbReference type="PROSITE" id="PS50157">
    <property type="entry name" value="ZINC_FINGER_C2H2_2"/>
    <property type="match status" value="1"/>
</dbReference>
<accession>A0A2N9AIQ1</accession>
<proteinExistence type="predicted"/>
<gene>
    <name evidence="3" type="ORF">TK0001_0581</name>
</gene>
<dbReference type="EMBL" id="LT962688">
    <property type="protein sequence ID" value="SOR27183.1"/>
    <property type="molecule type" value="Genomic_DNA"/>
</dbReference>
<evidence type="ECO:0000256" key="1">
    <source>
        <dbReference type="PROSITE-ProRule" id="PRU00042"/>
    </source>
</evidence>
<name>A0A2N9AIQ1_METEX</name>
<dbReference type="Proteomes" id="UP000233769">
    <property type="component" value="Chromosome tk0001"/>
</dbReference>
<protein>
    <recommendedName>
        <fullName evidence="2">C2H2-type domain-containing protein</fullName>
    </recommendedName>
</protein>
<evidence type="ECO:0000313" key="3">
    <source>
        <dbReference type="EMBL" id="SOR27183.1"/>
    </source>
</evidence>
<evidence type="ECO:0000313" key="4">
    <source>
        <dbReference type="Proteomes" id="UP000233769"/>
    </source>
</evidence>
<organism evidence="3 4">
    <name type="scientific">Methylorubrum extorquens</name>
    <name type="common">Methylobacterium dichloromethanicum</name>
    <name type="synonym">Methylobacterium extorquens</name>
    <dbReference type="NCBI Taxonomy" id="408"/>
    <lineage>
        <taxon>Bacteria</taxon>
        <taxon>Pseudomonadati</taxon>
        <taxon>Pseudomonadota</taxon>
        <taxon>Alphaproteobacteria</taxon>
        <taxon>Hyphomicrobiales</taxon>
        <taxon>Methylobacteriaceae</taxon>
        <taxon>Methylorubrum</taxon>
    </lineage>
</organism>
<dbReference type="PROSITE" id="PS00028">
    <property type="entry name" value="ZINC_FINGER_C2H2_1"/>
    <property type="match status" value="1"/>
</dbReference>
<keyword evidence="1" id="KW-0479">Metal-binding</keyword>